<dbReference type="Proteomes" id="UP000814140">
    <property type="component" value="Unassembled WGS sequence"/>
</dbReference>
<keyword evidence="2" id="KW-1185">Reference proteome</keyword>
<accession>A0ACB8SGN2</accession>
<evidence type="ECO:0000313" key="2">
    <source>
        <dbReference type="Proteomes" id="UP000814140"/>
    </source>
</evidence>
<protein>
    <submittedName>
        <fullName evidence="1">Uncharacterized protein</fullName>
    </submittedName>
</protein>
<organism evidence="1 2">
    <name type="scientific">Artomyces pyxidatus</name>
    <dbReference type="NCBI Taxonomy" id="48021"/>
    <lineage>
        <taxon>Eukaryota</taxon>
        <taxon>Fungi</taxon>
        <taxon>Dikarya</taxon>
        <taxon>Basidiomycota</taxon>
        <taxon>Agaricomycotina</taxon>
        <taxon>Agaricomycetes</taxon>
        <taxon>Russulales</taxon>
        <taxon>Auriscalpiaceae</taxon>
        <taxon>Artomyces</taxon>
    </lineage>
</organism>
<gene>
    <name evidence="1" type="ORF">BV25DRAFT_167705</name>
</gene>
<dbReference type="EMBL" id="MU277288">
    <property type="protein sequence ID" value="KAI0055529.1"/>
    <property type="molecule type" value="Genomic_DNA"/>
</dbReference>
<evidence type="ECO:0000313" key="1">
    <source>
        <dbReference type="EMBL" id="KAI0055529.1"/>
    </source>
</evidence>
<proteinExistence type="predicted"/>
<reference evidence="1" key="2">
    <citation type="journal article" date="2022" name="New Phytol.">
        <title>Evolutionary transition to the ectomycorrhizal habit in the genomes of a hyperdiverse lineage of mushroom-forming fungi.</title>
        <authorList>
            <person name="Looney B."/>
            <person name="Miyauchi S."/>
            <person name="Morin E."/>
            <person name="Drula E."/>
            <person name="Courty P.E."/>
            <person name="Kohler A."/>
            <person name="Kuo A."/>
            <person name="LaButti K."/>
            <person name="Pangilinan J."/>
            <person name="Lipzen A."/>
            <person name="Riley R."/>
            <person name="Andreopoulos W."/>
            <person name="He G."/>
            <person name="Johnson J."/>
            <person name="Nolan M."/>
            <person name="Tritt A."/>
            <person name="Barry K.W."/>
            <person name="Grigoriev I.V."/>
            <person name="Nagy L.G."/>
            <person name="Hibbett D."/>
            <person name="Henrissat B."/>
            <person name="Matheny P.B."/>
            <person name="Labbe J."/>
            <person name="Martin F.M."/>
        </authorList>
    </citation>
    <scope>NUCLEOTIDE SEQUENCE</scope>
    <source>
        <strain evidence="1">HHB10654</strain>
    </source>
</reference>
<reference evidence="1" key="1">
    <citation type="submission" date="2021-03" db="EMBL/GenBank/DDBJ databases">
        <authorList>
            <consortium name="DOE Joint Genome Institute"/>
            <person name="Ahrendt S."/>
            <person name="Looney B.P."/>
            <person name="Miyauchi S."/>
            <person name="Morin E."/>
            <person name="Drula E."/>
            <person name="Courty P.E."/>
            <person name="Chicoki N."/>
            <person name="Fauchery L."/>
            <person name="Kohler A."/>
            <person name="Kuo A."/>
            <person name="Labutti K."/>
            <person name="Pangilinan J."/>
            <person name="Lipzen A."/>
            <person name="Riley R."/>
            <person name="Andreopoulos W."/>
            <person name="He G."/>
            <person name="Johnson J."/>
            <person name="Barry K.W."/>
            <person name="Grigoriev I.V."/>
            <person name="Nagy L."/>
            <person name="Hibbett D."/>
            <person name="Henrissat B."/>
            <person name="Matheny P.B."/>
            <person name="Labbe J."/>
            <person name="Martin F."/>
        </authorList>
    </citation>
    <scope>NUCLEOTIDE SEQUENCE</scope>
    <source>
        <strain evidence="1">HHB10654</strain>
    </source>
</reference>
<comment type="caution">
    <text evidence="1">The sequence shown here is derived from an EMBL/GenBank/DDBJ whole genome shotgun (WGS) entry which is preliminary data.</text>
</comment>
<sequence length="216" mass="23860">MNAVLLHNQRIPPTSLGTPDTLQAPTFDTDSTAAHMHILPALSSARTALHTLYLTQSTIAHDSRLLLAGLHIEKNQNSYAGFLRNCSSYGRTVVSMAVAFIQHRSFARSKSMHDRQVRGSAIMARAHPFPRTENGLAANFRGATRVFHDIDTVLRKTAQAWDVLCTQHNTVFARVLALDEPETYLGACSIKQLSHVMRMWAKEGNVLRGAAARLCT</sequence>
<name>A0ACB8SGN2_9AGAM</name>